<evidence type="ECO:0000313" key="7">
    <source>
        <dbReference type="EMBL" id="GMN29262.1"/>
    </source>
</evidence>
<feature type="domain" description="Disease resistance protein At4g27190-like leucine-rich repeats" evidence="4">
    <location>
        <begin position="617"/>
        <end position="729"/>
    </location>
</feature>
<keyword evidence="3" id="KW-0611">Plant defense</keyword>
<dbReference type="GO" id="GO:0006952">
    <property type="term" value="P:defense response"/>
    <property type="evidence" value="ECO:0007669"/>
    <property type="project" value="UniProtKB-KW"/>
</dbReference>
<dbReference type="EMBL" id="BTGU01001783">
    <property type="protein sequence ID" value="GMN29244.1"/>
    <property type="molecule type" value="Genomic_DNA"/>
</dbReference>
<protein>
    <recommendedName>
        <fullName evidence="11">NB-ARC domain-containing protein</fullName>
    </recommendedName>
</protein>
<keyword evidence="10" id="KW-1185">Reference proteome</keyword>
<name>A0AA88D7F0_FICCA</name>
<keyword evidence="2" id="KW-0547">Nucleotide-binding</keyword>
<evidence type="ECO:0000313" key="8">
    <source>
        <dbReference type="EMBL" id="GMN29272.1"/>
    </source>
</evidence>
<dbReference type="GO" id="GO:0005524">
    <property type="term" value="F:ATP binding"/>
    <property type="evidence" value="ECO:0007669"/>
    <property type="project" value="UniProtKB-KW"/>
</dbReference>
<keyword evidence="1" id="KW-0677">Repeat</keyword>
<gene>
    <name evidence="6" type="ORF">TIFTF001_041288</name>
    <name evidence="7" type="ORF">TIFTF001_041291</name>
    <name evidence="8" type="ORF">TIFTF001_041292</name>
    <name evidence="9" type="ORF">TIFTF001_041295</name>
</gene>
<evidence type="ECO:0000259" key="4">
    <source>
        <dbReference type="Pfam" id="PF23247"/>
    </source>
</evidence>
<dbReference type="Pfam" id="PF23247">
    <property type="entry name" value="LRR_RPS2"/>
    <property type="match status" value="2"/>
</dbReference>
<dbReference type="EMBL" id="BTGU01001785">
    <property type="protein sequence ID" value="GMN29272.1"/>
    <property type="molecule type" value="Genomic_DNA"/>
</dbReference>
<dbReference type="PANTHER" id="PTHR33463:SF203">
    <property type="entry name" value="AAA+ ATPASE DOMAIN-CONTAINING PROTEIN"/>
    <property type="match status" value="1"/>
</dbReference>
<evidence type="ECO:0000259" key="5">
    <source>
        <dbReference type="Pfam" id="PF23598"/>
    </source>
</evidence>
<dbReference type="Gene3D" id="1.10.8.430">
    <property type="entry name" value="Helical domain of apoptotic protease-activating factors"/>
    <property type="match status" value="1"/>
</dbReference>
<evidence type="ECO:0000313" key="9">
    <source>
        <dbReference type="EMBL" id="GMN29289.1"/>
    </source>
</evidence>
<dbReference type="Gene3D" id="3.80.10.10">
    <property type="entry name" value="Ribonuclease Inhibitor"/>
    <property type="match status" value="1"/>
</dbReference>
<dbReference type="EMBL" id="BTGU01001784">
    <property type="protein sequence ID" value="GMN29262.1"/>
    <property type="molecule type" value="Genomic_DNA"/>
</dbReference>
<comment type="caution">
    <text evidence="9">The sequence shown here is derived from an EMBL/GenBank/DDBJ whole genome shotgun (WGS) entry which is preliminary data.</text>
</comment>
<evidence type="ECO:0008006" key="11">
    <source>
        <dbReference type="Google" id="ProtNLM"/>
    </source>
</evidence>
<sequence length="732" mass="83807">MQFLSDSTNLFNKIVGKSVEEPDFKVLAPKIIEECSGLPIAITTVASALRNKSLAVWDDARTQLKRSIITDIQGMEASVYKSVKLSYDFLRSESQLLLLFCSLHVEDLSPHIDFLLKYAIGWSLFQDVYKLEETRDRVYTLTEELLARSLLLRDPNNHNCVRVHDIIRDCSLLIAANERKMHRITDARQLKCIADNGAKSLKDSVAIFLSNKHGVQLPERLECPNLKFLFLRRGRIPDQFFEKSEELRVLDMSRVKLQQLPSSICVLQSLRTLCIWDCHKLLDITFIGDLKLLEVLTVVYCSICKVPKQIGQLTRLRSLDLNECYNLKTIESDVLSKLTKLEELNLSSDRKIDWKNTGVDGESSNASLTEVKNLPQLAALNLEIDDADILPQNFFSEKLERYEILIGDAFDDDDDLVRYKCDAKRMLQVCLTQRKLPKEKGLEVLLKNSQVLYLDGLENVSNFSYELDTKGFEQTKCLVLQNSNGIQHMVNSTEQTHPCGAFQSLEFLRLRSMKKLEKICHGELRPESFAKLKVIQVISCDKLRNLFHYSIAVCLSQLETIKVRDCEMMEEIVINEGQIVGSEIIFPQLRFLELKNVPKLSNYISELDPPQRSTSPLFCGKLADPTSFLKLSELFVEDSHFIKYLFSSSVAENLLQLNRLEIRNCSMLEEIIVVNQKMDKLLFPQLSFVMLDNLPKLKRFCSGAVLEFPLLTEIKMKGCPELMTFVSISENK</sequence>
<feature type="domain" description="Disease resistance R13L4/SHOC-2-like LRR" evidence="5">
    <location>
        <begin position="226"/>
        <end position="351"/>
    </location>
</feature>
<dbReference type="SUPFAM" id="SSF52058">
    <property type="entry name" value="L domain-like"/>
    <property type="match status" value="1"/>
</dbReference>
<evidence type="ECO:0000313" key="6">
    <source>
        <dbReference type="EMBL" id="GMN29244.1"/>
    </source>
</evidence>
<dbReference type="InterPro" id="IPR027417">
    <property type="entry name" value="P-loop_NTPase"/>
</dbReference>
<dbReference type="InterPro" id="IPR050905">
    <property type="entry name" value="Plant_NBS-LRR"/>
</dbReference>
<dbReference type="InterPro" id="IPR032675">
    <property type="entry name" value="LRR_dom_sf"/>
</dbReference>
<dbReference type="SUPFAM" id="SSF52540">
    <property type="entry name" value="P-loop containing nucleoside triphosphate hydrolases"/>
    <property type="match status" value="1"/>
</dbReference>
<dbReference type="AlphaFoldDB" id="A0AA88D7F0"/>
<dbReference type="InterPro" id="IPR055414">
    <property type="entry name" value="LRR_R13L4/SHOC2-like"/>
</dbReference>
<accession>A0AA88D7F0</accession>
<dbReference type="GO" id="GO:0043531">
    <property type="term" value="F:ADP binding"/>
    <property type="evidence" value="ECO:0007669"/>
    <property type="project" value="InterPro"/>
</dbReference>
<organism evidence="9 10">
    <name type="scientific">Ficus carica</name>
    <name type="common">Common fig</name>
    <dbReference type="NCBI Taxonomy" id="3494"/>
    <lineage>
        <taxon>Eukaryota</taxon>
        <taxon>Viridiplantae</taxon>
        <taxon>Streptophyta</taxon>
        <taxon>Embryophyta</taxon>
        <taxon>Tracheophyta</taxon>
        <taxon>Spermatophyta</taxon>
        <taxon>Magnoliopsida</taxon>
        <taxon>eudicotyledons</taxon>
        <taxon>Gunneridae</taxon>
        <taxon>Pentapetalae</taxon>
        <taxon>rosids</taxon>
        <taxon>fabids</taxon>
        <taxon>Rosales</taxon>
        <taxon>Moraceae</taxon>
        <taxon>Ficeae</taxon>
        <taxon>Ficus</taxon>
    </lineage>
</organism>
<dbReference type="PANTHER" id="PTHR33463">
    <property type="entry name" value="NB-ARC DOMAIN-CONTAINING PROTEIN-RELATED"/>
    <property type="match status" value="1"/>
</dbReference>
<dbReference type="InterPro" id="IPR057135">
    <property type="entry name" value="At4g27190-like_LRR"/>
</dbReference>
<reference evidence="9" key="1">
    <citation type="submission" date="2023-07" db="EMBL/GenBank/DDBJ databases">
        <title>draft genome sequence of fig (Ficus carica).</title>
        <authorList>
            <person name="Takahashi T."/>
            <person name="Nishimura K."/>
        </authorList>
    </citation>
    <scope>NUCLEOTIDE SEQUENCE</scope>
</reference>
<dbReference type="PRINTS" id="PR00364">
    <property type="entry name" value="DISEASERSIST"/>
</dbReference>
<dbReference type="Pfam" id="PF23598">
    <property type="entry name" value="LRR_14"/>
    <property type="match status" value="1"/>
</dbReference>
<feature type="domain" description="Disease resistance protein At4g27190-like leucine-rich repeats" evidence="4">
    <location>
        <begin position="505"/>
        <end position="602"/>
    </location>
</feature>
<dbReference type="EMBL" id="BTGU01001786">
    <property type="protein sequence ID" value="GMN29289.1"/>
    <property type="molecule type" value="Genomic_DNA"/>
</dbReference>
<evidence type="ECO:0000256" key="3">
    <source>
        <dbReference type="ARBA" id="ARBA00022821"/>
    </source>
</evidence>
<evidence type="ECO:0000313" key="10">
    <source>
        <dbReference type="Proteomes" id="UP001187192"/>
    </source>
</evidence>
<evidence type="ECO:0000256" key="2">
    <source>
        <dbReference type="ARBA" id="ARBA00022741"/>
    </source>
</evidence>
<evidence type="ECO:0000256" key="1">
    <source>
        <dbReference type="ARBA" id="ARBA00022737"/>
    </source>
</evidence>
<dbReference type="Proteomes" id="UP001187192">
    <property type="component" value="Unassembled WGS sequence"/>
</dbReference>
<proteinExistence type="predicted"/>
<dbReference type="InterPro" id="IPR042197">
    <property type="entry name" value="Apaf_helical"/>
</dbReference>